<evidence type="ECO:0000259" key="4">
    <source>
        <dbReference type="PROSITE" id="PS51063"/>
    </source>
</evidence>
<comment type="caution">
    <text evidence="5">The sequence shown here is derived from an EMBL/GenBank/DDBJ whole genome shotgun (WGS) entry which is preliminary data.</text>
</comment>
<dbReference type="InterPro" id="IPR014710">
    <property type="entry name" value="RmlC-like_jellyroll"/>
</dbReference>
<dbReference type="InterPro" id="IPR036390">
    <property type="entry name" value="WH_DNA-bd_sf"/>
</dbReference>
<dbReference type="Gene3D" id="2.60.120.10">
    <property type="entry name" value="Jelly Rolls"/>
    <property type="match status" value="1"/>
</dbReference>
<organism evidence="5 6">
    <name type="scientific">Geodia barretti</name>
    <name type="common">Barrett's horny sponge</name>
    <dbReference type="NCBI Taxonomy" id="519541"/>
    <lineage>
        <taxon>Eukaryota</taxon>
        <taxon>Metazoa</taxon>
        <taxon>Porifera</taxon>
        <taxon>Demospongiae</taxon>
        <taxon>Heteroscleromorpha</taxon>
        <taxon>Tetractinellida</taxon>
        <taxon>Astrophorina</taxon>
        <taxon>Geodiidae</taxon>
        <taxon>Geodia</taxon>
    </lineage>
</organism>
<dbReference type="Proteomes" id="UP001174909">
    <property type="component" value="Unassembled WGS sequence"/>
</dbReference>
<dbReference type="SMART" id="SM00100">
    <property type="entry name" value="cNMP"/>
    <property type="match status" value="1"/>
</dbReference>
<gene>
    <name evidence="5" type="ORF">GBAR_LOCUS20231</name>
</gene>
<dbReference type="GO" id="GO:0003700">
    <property type="term" value="F:DNA-binding transcription factor activity"/>
    <property type="evidence" value="ECO:0007669"/>
    <property type="project" value="TreeGrafter"/>
</dbReference>
<evidence type="ECO:0000313" key="5">
    <source>
        <dbReference type="EMBL" id="CAI8036058.1"/>
    </source>
</evidence>
<name>A0AA35SUD4_GEOBA</name>
<evidence type="ECO:0000256" key="2">
    <source>
        <dbReference type="ARBA" id="ARBA00023125"/>
    </source>
</evidence>
<protein>
    <submittedName>
        <fullName evidence="5">Nitrogen fixation regulation protein FixK</fullName>
    </submittedName>
</protein>
<proteinExistence type="predicted"/>
<dbReference type="Pfam" id="PF00027">
    <property type="entry name" value="cNMP_binding"/>
    <property type="match status" value="1"/>
</dbReference>
<sequence length="237" mass="25566">MNVAANNRAVYPASAGEPSAGLDRLDRIGAIRHLAPHESLALEGDSANRFHRVLSGTVAGYKATADGRRQIVAFFFPGDLVGLTTGEHYAYGAEAVGRASVCSVPRARMRELSRQSPALHEDLLLALDREIAAAQERLLWLGRKTARERLACFLLECADRTGEPGEDGRQSVPLPMSQLEIGDYLGLASETVSRALASLARDGAIDILRPFAGVVIRDRRRLEATTDEGAHPPRACS</sequence>
<dbReference type="PRINTS" id="PR00034">
    <property type="entry name" value="HTHCRP"/>
</dbReference>
<dbReference type="PANTHER" id="PTHR24567:SF75">
    <property type="entry name" value="FUMARATE AND NITRATE REDUCTION REGULATORY PROTEIN"/>
    <property type="match status" value="1"/>
</dbReference>
<keyword evidence="3" id="KW-0804">Transcription</keyword>
<dbReference type="SUPFAM" id="SSF46785">
    <property type="entry name" value="Winged helix' DNA-binding domain"/>
    <property type="match status" value="1"/>
</dbReference>
<keyword evidence="2" id="KW-0238">DNA-binding</keyword>
<evidence type="ECO:0000256" key="1">
    <source>
        <dbReference type="ARBA" id="ARBA00023015"/>
    </source>
</evidence>
<keyword evidence="1" id="KW-0805">Transcription regulation</keyword>
<dbReference type="EMBL" id="CASHTH010002843">
    <property type="protein sequence ID" value="CAI8036058.1"/>
    <property type="molecule type" value="Genomic_DNA"/>
</dbReference>
<dbReference type="SUPFAM" id="SSF51206">
    <property type="entry name" value="cAMP-binding domain-like"/>
    <property type="match status" value="1"/>
</dbReference>
<reference evidence="5" key="1">
    <citation type="submission" date="2023-03" db="EMBL/GenBank/DDBJ databases">
        <authorList>
            <person name="Steffen K."/>
            <person name="Cardenas P."/>
        </authorList>
    </citation>
    <scope>NUCLEOTIDE SEQUENCE</scope>
</reference>
<dbReference type="InterPro" id="IPR018490">
    <property type="entry name" value="cNMP-bd_dom_sf"/>
</dbReference>
<feature type="domain" description="HTH crp-type" evidence="4">
    <location>
        <begin position="144"/>
        <end position="220"/>
    </location>
</feature>
<dbReference type="Pfam" id="PF13545">
    <property type="entry name" value="HTH_Crp_2"/>
    <property type="match status" value="1"/>
</dbReference>
<keyword evidence="6" id="KW-1185">Reference proteome</keyword>
<dbReference type="GO" id="GO:0003677">
    <property type="term" value="F:DNA binding"/>
    <property type="evidence" value="ECO:0007669"/>
    <property type="project" value="UniProtKB-KW"/>
</dbReference>
<dbReference type="AlphaFoldDB" id="A0AA35SUD4"/>
<dbReference type="PANTHER" id="PTHR24567">
    <property type="entry name" value="CRP FAMILY TRANSCRIPTIONAL REGULATORY PROTEIN"/>
    <property type="match status" value="1"/>
</dbReference>
<dbReference type="CDD" id="cd00038">
    <property type="entry name" value="CAP_ED"/>
    <property type="match status" value="1"/>
</dbReference>
<accession>A0AA35SUD4</accession>
<dbReference type="InterPro" id="IPR000595">
    <property type="entry name" value="cNMP-bd_dom"/>
</dbReference>
<evidence type="ECO:0000313" key="6">
    <source>
        <dbReference type="Proteomes" id="UP001174909"/>
    </source>
</evidence>
<dbReference type="CDD" id="cd00092">
    <property type="entry name" value="HTH_CRP"/>
    <property type="match status" value="1"/>
</dbReference>
<dbReference type="PROSITE" id="PS51063">
    <property type="entry name" value="HTH_CRP_2"/>
    <property type="match status" value="1"/>
</dbReference>
<dbReference type="InterPro" id="IPR012318">
    <property type="entry name" value="HTH_CRP"/>
</dbReference>
<dbReference type="Gene3D" id="1.10.10.10">
    <property type="entry name" value="Winged helix-like DNA-binding domain superfamily/Winged helix DNA-binding domain"/>
    <property type="match status" value="1"/>
</dbReference>
<dbReference type="SMART" id="SM00419">
    <property type="entry name" value="HTH_CRP"/>
    <property type="match status" value="1"/>
</dbReference>
<dbReference type="InterPro" id="IPR036388">
    <property type="entry name" value="WH-like_DNA-bd_sf"/>
</dbReference>
<dbReference type="GO" id="GO:0005829">
    <property type="term" value="C:cytosol"/>
    <property type="evidence" value="ECO:0007669"/>
    <property type="project" value="TreeGrafter"/>
</dbReference>
<dbReference type="InterPro" id="IPR050397">
    <property type="entry name" value="Env_Response_Regulators"/>
</dbReference>
<evidence type="ECO:0000256" key="3">
    <source>
        <dbReference type="ARBA" id="ARBA00023163"/>
    </source>
</evidence>